<dbReference type="AlphaFoldDB" id="A0A699WF48"/>
<protein>
    <submittedName>
        <fullName evidence="1">Uncharacterized protein</fullName>
    </submittedName>
</protein>
<evidence type="ECO:0000313" key="1">
    <source>
        <dbReference type="EMBL" id="GFD44910.1"/>
    </source>
</evidence>
<organism evidence="1">
    <name type="scientific">Tanacetum cinerariifolium</name>
    <name type="common">Dalmatian daisy</name>
    <name type="synonym">Chrysanthemum cinerariifolium</name>
    <dbReference type="NCBI Taxonomy" id="118510"/>
    <lineage>
        <taxon>Eukaryota</taxon>
        <taxon>Viridiplantae</taxon>
        <taxon>Streptophyta</taxon>
        <taxon>Embryophyta</taxon>
        <taxon>Tracheophyta</taxon>
        <taxon>Spermatophyta</taxon>
        <taxon>Magnoliopsida</taxon>
        <taxon>eudicotyledons</taxon>
        <taxon>Gunneridae</taxon>
        <taxon>Pentapetalae</taxon>
        <taxon>asterids</taxon>
        <taxon>campanulids</taxon>
        <taxon>Asterales</taxon>
        <taxon>Asteraceae</taxon>
        <taxon>Asteroideae</taxon>
        <taxon>Anthemideae</taxon>
        <taxon>Anthemidinae</taxon>
        <taxon>Tanacetum</taxon>
    </lineage>
</organism>
<feature type="non-terminal residue" evidence="1">
    <location>
        <position position="1"/>
    </location>
</feature>
<name>A0A699WF48_TANCI</name>
<reference evidence="1" key="1">
    <citation type="journal article" date="2019" name="Sci. Rep.">
        <title>Draft genome of Tanacetum cinerariifolium, the natural source of mosquito coil.</title>
        <authorList>
            <person name="Yamashiro T."/>
            <person name="Shiraishi A."/>
            <person name="Satake H."/>
            <person name="Nakayama K."/>
        </authorList>
    </citation>
    <scope>NUCLEOTIDE SEQUENCE</scope>
</reference>
<gene>
    <name evidence="1" type="ORF">Tci_916879</name>
</gene>
<comment type="caution">
    <text evidence="1">The sequence shown here is derived from an EMBL/GenBank/DDBJ whole genome shotgun (WGS) entry which is preliminary data.</text>
</comment>
<dbReference type="EMBL" id="BKCJ011634695">
    <property type="protein sequence ID" value="GFD44910.1"/>
    <property type="molecule type" value="Genomic_DNA"/>
</dbReference>
<feature type="non-terminal residue" evidence="1">
    <location>
        <position position="36"/>
    </location>
</feature>
<accession>A0A699WF48</accession>
<sequence length="36" mass="3388">CGGGVAADLSVSNGLVFSVDGDWSAAVEGTTTESAG</sequence>
<proteinExistence type="predicted"/>